<gene>
    <name evidence="3" type="ORF">KCU98_g8400</name>
</gene>
<dbReference type="Pfam" id="PF22942">
    <property type="entry name" value="DUF7025"/>
    <property type="match status" value="1"/>
</dbReference>
<feature type="compositionally biased region" description="Polar residues" evidence="1">
    <location>
        <begin position="342"/>
        <end position="355"/>
    </location>
</feature>
<dbReference type="PANTHER" id="PTHR46411">
    <property type="entry name" value="FAMILY ATPASE, PUTATIVE-RELATED"/>
    <property type="match status" value="1"/>
</dbReference>
<proteinExistence type="predicted"/>
<dbReference type="InterPro" id="IPR003959">
    <property type="entry name" value="ATPase_AAA_core"/>
</dbReference>
<reference evidence="3" key="1">
    <citation type="journal article" date="2021" name="J Fungi (Basel)">
        <title>Virulence traits and population genomics of the black yeast Aureobasidium melanogenum.</title>
        <authorList>
            <person name="Cernosa A."/>
            <person name="Sun X."/>
            <person name="Gostincar C."/>
            <person name="Fang C."/>
            <person name="Gunde-Cimerman N."/>
            <person name="Song Z."/>
        </authorList>
    </citation>
    <scope>NUCLEOTIDE SEQUENCE</scope>
    <source>
        <strain evidence="3">EXF-9298</strain>
    </source>
</reference>
<name>A0A9P8FSW5_AURME</name>
<feature type="compositionally biased region" description="Polar residues" evidence="1">
    <location>
        <begin position="73"/>
        <end position="98"/>
    </location>
</feature>
<comment type="caution">
    <text evidence="3">The sequence shown here is derived from an EMBL/GenBank/DDBJ whole genome shotgun (WGS) entry which is preliminary data.</text>
</comment>
<reference evidence="3" key="2">
    <citation type="submission" date="2021-08" db="EMBL/GenBank/DDBJ databases">
        <authorList>
            <person name="Gostincar C."/>
            <person name="Sun X."/>
            <person name="Song Z."/>
            <person name="Gunde-Cimerman N."/>
        </authorList>
    </citation>
    <scope>NUCLEOTIDE SEQUENCE</scope>
    <source>
        <strain evidence="3">EXF-9298</strain>
    </source>
</reference>
<dbReference type="SUPFAM" id="SSF52540">
    <property type="entry name" value="P-loop containing nucleoside triphosphate hydrolases"/>
    <property type="match status" value="1"/>
</dbReference>
<feature type="region of interest" description="Disordered" evidence="1">
    <location>
        <begin position="162"/>
        <end position="183"/>
    </location>
</feature>
<feature type="region of interest" description="Disordered" evidence="1">
    <location>
        <begin position="1"/>
        <end position="133"/>
    </location>
</feature>
<dbReference type="CDD" id="cd19481">
    <property type="entry name" value="RecA-like_protease"/>
    <property type="match status" value="1"/>
</dbReference>
<accession>A0A9P8FSW5</accession>
<evidence type="ECO:0000313" key="3">
    <source>
        <dbReference type="EMBL" id="KAG9980057.1"/>
    </source>
</evidence>
<dbReference type="InterPro" id="IPR056599">
    <property type="entry name" value="AAA_lid_fung"/>
</dbReference>
<dbReference type="GO" id="GO:0016887">
    <property type="term" value="F:ATP hydrolysis activity"/>
    <property type="evidence" value="ECO:0007669"/>
    <property type="project" value="InterPro"/>
</dbReference>
<dbReference type="PANTHER" id="PTHR46411:SF3">
    <property type="entry name" value="AAA+ ATPASE DOMAIN-CONTAINING PROTEIN"/>
    <property type="match status" value="1"/>
</dbReference>
<protein>
    <recommendedName>
        <fullName evidence="2">AAA+ ATPase domain-containing protein</fullName>
    </recommendedName>
</protein>
<dbReference type="InterPro" id="IPR054289">
    <property type="entry name" value="DUF7025"/>
</dbReference>
<organism evidence="3 4">
    <name type="scientific">Aureobasidium melanogenum</name>
    <name type="common">Aureobasidium pullulans var. melanogenum</name>
    <dbReference type="NCBI Taxonomy" id="46634"/>
    <lineage>
        <taxon>Eukaryota</taxon>
        <taxon>Fungi</taxon>
        <taxon>Dikarya</taxon>
        <taxon>Ascomycota</taxon>
        <taxon>Pezizomycotina</taxon>
        <taxon>Dothideomycetes</taxon>
        <taxon>Dothideomycetidae</taxon>
        <taxon>Dothideales</taxon>
        <taxon>Saccotheciaceae</taxon>
        <taxon>Aureobasidium</taxon>
    </lineage>
</organism>
<feature type="region of interest" description="Disordered" evidence="1">
    <location>
        <begin position="321"/>
        <end position="375"/>
    </location>
</feature>
<evidence type="ECO:0000313" key="4">
    <source>
        <dbReference type="Proteomes" id="UP000729357"/>
    </source>
</evidence>
<feature type="domain" description="AAA+ ATPase" evidence="2">
    <location>
        <begin position="772"/>
        <end position="899"/>
    </location>
</feature>
<feature type="compositionally biased region" description="Basic and acidic residues" evidence="1">
    <location>
        <begin position="321"/>
        <end position="341"/>
    </location>
</feature>
<dbReference type="EMBL" id="JAHFXS010001042">
    <property type="protein sequence ID" value="KAG9980057.1"/>
    <property type="molecule type" value="Genomic_DNA"/>
</dbReference>
<feature type="region of interest" description="Disordered" evidence="1">
    <location>
        <begin position="1025"/>
        <end position="1068"/>
    </location>
</feature>
<dbReference type="SMART" id="SM00382">
    <property type="entry name" value="AAA"/>
    <property type="match status" value="1"/>
</dbReference>
<feature type="compositionally biased region" description="Basic and acidic residues" evidence="1">
    <location>
        <begin position="162"/>
        <end position="182"/>
    </location>
</feature>
<dbReference type="AlphaFoldDB" id="A0A9P8FSW5"/>
<feature type="compositionally biased region" description="Polar residues" evidence="1">
    <location>
        <begin position="1054"/>
        <end position="1063"/>
    </location>
</feature>
<dbReference type="GO" id="GO:0005524">
    <property type="term" value="F:ATP binding"/>
    <property type="evidence" value="ECO:0007669"/>
    <property type="project" value="InterPro"/>
</dbReference>
<feature type="non-terminal residue" evidence="3">
    <location>
        <position position="1"/>
    </location>
</feature>
<evidence type="ECO:0000259" key="2">
    <source>
        <dbReference type="SMART" id="SM00382"/>
    </source>
</evidence>
<feature type="compositionally biased region" description="Basic and acidic residues" evidence="1">
    <location>
        <begin position="102"/>
        <end position="133"/>
    </location>
</feature>
<dbReference type="Gene3D" id="3.40.50.300">
    <property type="entry name" value="P-loop containing nucleotide triphosphate hydrolases"/>
    <property type="match status" value="1"/>
</dbReference>
<dbReference type="InterPro" id="IPR003593">
    <property type="entry name" value="AAA+_ATPase"/>
</dbReference>
<feature type="region of interest" description="Disordered" evidence="1">
    <location>
        <begin position="230"/>
        <end position="253"/>
    </location>
</feature>
<dbReference type="Pfam" id="PF00004">
    <property type="entry name" value="AAA"/>
    <property type="match status" value="1"/>
</dbReference>
<dbReference type="Pfam" id="PF23232">
    <property type="entry name" value="AAA_lid_13"/>
    <property type="match status" value="1"/>
</dbReference>
<dbReference type="Proteomes" id="UP000729357">
    <property type="component" value="Unassembled WGS sequence"/>
</dbReference>
<evidence type="ECO:0000256" key="1">
    <source>
        <dbReference type="SAM" id="MobiDB-lite"/>
    </source>
</evidence>
<sequence>MTEVVKKQPPPPRPVECSSLSDNQILRADGEALLEPTETSESDGVCVKPSRIDSVLESNEVRSDLKETGGTVPESSTPQEASADSSEAHTSTSGLTDDSMNDEDRQQIPLDEEHSQPLAKGDDESVDDRSAVLSDQDFKGRLFDVIKIILSVDSRLKSAEKKLNIEPPPKQKAEVDGAKPSERTPCIPQMRVLDWYNFKHKWTGDKGYAIDVLKGPAKYYQDWAKEQRNYEKSKKTGNSPVHPQSDVEQENLMPQDVPERIRIISAPLLAIITELDPFGYPLDLTPGIMLRPYRRLVRMEDDLMKHLANLEAKWGVAEREDLERKAEPESSHEHISREDKVTSNASPEASLTADETSQDEPDKTEHQSLTSSDPLTDSIEALRDLRCLKRFFETYIHPTVSRLRNRTARKIKFADLWYLFPHGEEVFVPSFHETEARSIFTQSAESSRAYQSVYRVYDHSGGRVPLSMLDDEDLDDVDDDDVPTSSHTNRADPFCMMCYHIDWDSKSYSPVSHEIRIKAFDNEKDITSLEVYPAGYHENFETIRQQLVERGRKFLKLTKPTHMSYHGRTYSSHPCGPMSNNYQLSATSFVESEVMIDFEQTPGFWRPNFGLEDCFDYYPRESREGWDFTLYQDKEHNQIDFTFAESIFRDYDDEGWLRDHAREKDAFLRDWDLYRGGRRSGPIQDLVRSSDLILLPSRVMGYSYRDRTFNAFNIDHLEPVTRKSEGFDGLELPKGHRELVEALVKEHFIKKEAYEKHGRSTPGMDIVSGKGKGLVILLHGFPGVGKTSTAECVAQSTGRPLFPITCGDLGLEPGEVEKSLTDKFWLAAKWNCVMLLDEADIFLARRDKVNMRRNALVSIFLRVLEYYDGILFLTTNRVGTFDDAFKSRIHVSLCYPPLTKAQTIKIWEKNLDRLKKIENARAQITGKPRLIILEGEILAYAEEHYKEHKHSKVGLWNGRQIRNAFLTAAALAYHSAGAEGPVLTTQLFKNVAKTTDEFDKYINSVHGEKNEEQRAYDHLERIDHLTQESGKRNRGTHTTPQPMTPRSHPRGNFFSDNGTQSMQKKLDDSGYASHGGMVEYSSEHATFATSSANSSRVITNTTHVPESLYALPGAINSPSLAAKAARLSTLEYDQSHGNGTDSDEEDEED</sequence>
<dbReference type="InterPro" id="IPR027417">
    <property type="entry name" value="P-loop_NTPase"/>
</dbReference>
<keyword evidence="4" id="KW-1185">Reference proteome</keyword>